<dbReference type="Proteomes" id="UP000322873">
    <property type="component" value="Unassembled WGS sequence"/>
</dbReference>
<feature type="region of interest" description="Disordered" evidence="1">
    <location>
        <begin position="24"/>
        <end position="79"/>
    </location>
</feature>
<dbReference type="AlphaFoldDB" id="A0A5M9JXQ1"/>
<name>A0A5M9JXQ1_MONFR</name>
<reference evidence="2 3" key="1">
    <citation type="submission" date="2019-06" db="EMBL/GenBank/DDBJ databases">
        <title>Genome Sequence of the Brown Rot Fungal Pathogen Monilinia fructicola.</title>
        <authorList>
            <person name="De Miccolis Angelini R.M."/>
            <person name="Landi L."/>
            <person name="Abate D."/>
            <person name="Pollastro S."/>
            <person name="Romanazzi G."/>
            <person name="Faretra F."/>
        </authorList>
    </citation>
    <scope>NUCLEOTIDE SEQUENCE [LARGE SCALE GENOMIC DNA]</scope>
    <source>
        <strain evidence="2 3">Mfrc123</strain>
    </source>
</reference>
<gene>
    <name evidence="2" type="ORF">EYC84_005557</name>
</gene>
<evidence type="ECO:0000313" key="3">
    <source>
        <dbReference type="Proteomes" id="UP000322873"/>
    </source>
</evidence>
<feature type="compositionally biased region" description="Polar residues" evidence="1">
    <location>
        <begin position="57"/>
        <end position="67"/>
    </location>
</feature>
<proteinExistence type="predicted"/>
<evidence type="ECO:0000313" key="2">
    <source>
        <dbReference type="EMBL" id="KAA8574021.1"/>
    </source>
</evidence>
<dbReference type="EMBL" id="VICG01000003">
    <property type="protein sequence ID" value="KAA8574021.1"/>
    <property type="molecule type" value="Genomic_DNA"/>
</dbReference>
<sequence>MPTLVELMMRYILERRKRMMKFLAKVHKNRPETPRNKKRAGLRSGNKDYDPLYDGESSPTVVGSTSSRPEDDSDDGTNK</sequence>
<dbReference type="VEuPathDB" id="FungiDB:MFRU_001g01480"/>
<protein>
    <submittedName>
        <fullName evidence="2">Uncharacterized protein</fullName>
    </submittedName>
</protein>
<evidence type="ECO:0000256" key="1">
    <source>
        <dbReference type="SAM" id="MobiDB-lite"/>
    </source>
</evidence>
<organism evidence="2 3">
    <name type="scientific">Monilinia fructicola</name>
    <name type="common">Brown rot fungus</name>
    <name type="synonym">Ciboria fructicola</name>
    <dbReference type="NCBI Taxonomy" id="38448"/>
    <lineage>
        <taxon>Eukaryota</taxon>
        <taxon>Fungi</taxon>
        <taxon>Dikarya</taxon>
        <taxon>Ascomycota</taxon>
        <taxon>Pezizomycotina</taxon>
        <taxon>Leotiomycetes</taxon>
        <taxon>Helotiales</taxon>
        <taxon>Sclerotiniaceae</taxon>
        <taxon>Monilinia</taxon>
    </lineage>
</organism>
<accession>A0A5M9JXQ1</accession>
<keyword evidence="3" id="KW-1185">Reference proteome</keyword>
<comment type="caution">
    <text evidence="2">The sequence shown here is derived from an EMBL/GenBank/DDBJ whole genome shotgun (WGS) entry which is preliminary data.</text>
</comment>